<reference evidence="3" key="2">
    <citation type="submission" date="2015-05" db="EMBL/GenBank/DDBJ databases">
        <title>Complete genome sequence of Corynebacterium testudinoris DSM 44614, recovered from necrotic lesions in the mouth of a tortoise.</title>
        <authorList>
            <person name="Ruckert C."/>
            <person name="Albersmeier A."/>
            <person name="Winkler A."/>
            <person name="Tauch A."/>
        </authorList>
    </citation>
    <scope>NUCLEOTIDE SEQUENCE [LARGE SCALE GENOMIC DNA]</scope>
    <source>
        <strain evidence="3">DSM 44614</strain>
    </source>
</reference>
<evidence type="ECO:0000313" key="3">
    <source>
        <dbReference type="Proteomes" id="UP000035540"/>
    </source>
</evidence>
<keyword evidence="1" id="KW-0812">Transmembrane</keyword>
<dbReference type="InterPro" id="IPR026898">
    <property type="entry name" value="PrsW"/>
</dbReference>
<dbReference type="PANTHER" id="PTHR36844">
    <property type="entry name" value="PROTEASE PRSW"/>
    <property type="match status" value="1"/>
</dbReference>
<keyword evidence="3" id="KW-1185">Reference proteome</keyword>
<evidence type="ECO:0000256" key="1">
    <source>
        <dbReference type="SAM" id="Phobius"/>
    </source>
</evidence>
<protein>
    <submittedName>
        <fullName evidence="2">Putative membrane protein</fullName>
    </submittedName>
</protein>
<feature type="transmembrane region" description="Helical" evidence="1">
    <location>
        <begin position="126"/>
        <end position="142"/>
    </location>
</feature>
<accession>A0A0G3H4G5</accession>
<feature type="transmembrane region" description="Helical" evidence="1">
    <location>
        <begin position="84"/>
        <end position="106"/>
    </location>
</feature>
<proteinExistence type="predicted"/>
<dbReference type="Proteomes" id="UP000035540">
    <property type="component" value="Chromosome"/>
</dbReference>
<dbReference type="AlphaFoldDB" id="A0A0G3H4G5"/>
<dbReference type="KEGG" id="cted:CTEST_00700"/>
<feature type="transmembrane region" description="Helical" evidence="1">
    <location>
        <begin position="249"/>
        <end position="271"/>
    </location>
</feature>
<evidence type="ECO:0000313" key="2">
    <source>
        <dbReference type="EMBL" id="AKK07610.1"/>
    </source>
</evidence>
<keyword evidence="1" id="KW-0472">Membrane</keyword>
<feature type="transmembrane region" description="Helical" evidence="1">
    <location>
        <begin position="12"/>
        <end position="35"/>
    </location>
</feature>
<sequence length="299" mass="32401">MGRSGGEGCAMSMLFRVTLIISVILGLPIIIFYLASNFVASAVGASLGIVFLLLYCLLVVWLLSLSPMWPDRVGAGWKWVASCLIWGGGVSFIFVLIAGFPLTSLVDKAGWDLVAASFGGAYPEEIAKFLGVGVILFAFRSLNRPWHGLMTGALVGLGFEALENALYGAMGATLDANSDTAGVLFLWGVRLVVGPALHIVFTALAGWGLGLALFTANKSTAWRWMTAGWWLFVAFALHFAWNLMWPSNVLLIVNYIVVAAVMYPIVIWVWVRAHRLCKADTSYSFTQRPLSSVEALSRG</sequence>
<dbReference type="PANTHER" id="PTHR36844:SF1">
    <property type="entry name" value="PROTEASE PRSW"/>
    <property type="match status" value="1"/>
</dbReference>
<dbReference type="Pfam" id="PF13367">
    <property type="entry name" value="PrsW-protease"/>
    <property type="match status" value="1"/>
</dbReference>
<organism evidence="2 3">
    <name type="scientific">Corynebacterium testudinoris</name>
    <dbReference type="NCBI Taxonomy" id="136857"/>
    <lineage>
        <taxon>Bacteria</taxon>
        <taxon>Bacillati</taxon>
        <taxon>Actinomycetota</taxon>
        <taxon>Actinomycetes</taxon>
        <taxon>Mycobacteriales</taxon>
        <taxon>Corynebacteriaceae</taxon>
        <taxon>Corynebacterium</taxon>
    </lineage>
</organism>
<feature type="transmembrane region" description="Helical" evidence="1">
    <location>
        <begin position="149"/>
        <end position="167"/>
    </location>
</feature>
<feature type="transmembrane region" description="Helical" evidence="1">
    <location>
        <begin position="187"/>
        <end position="214"/>
    </location>
</feature>
<gene>
    <name evidence="2" type="ORF">CTEST_00700</name>
</gene>
<feature type="transmembrane region" description="Helical" evidence="1">
    <location>
        <begin position="221"/>
        <end position="243"/>
    </location>
</feature>
<keyword evidence="1" id="KW-1133">Transmembrane helix</keyword>
<feature type="transmembrane region" description="Helical" evidence="1">
    <location>
        <begin position="41"/>
        <end position="63"/>
    </location>
</feature>
<dbReference type="GO" id="GO:0008233">
    <property type="term" value="F:peptidase activity"/>
    <property type="evidence" value="ECO:0007669"/>
    <property type="project" value="InterPro"/>
</dbReference>
<dbReference type="STRING" id="136857.CTEST_00700"/>
<dbReference type="EMBL" id="CP011545">
    <property type="protein sequence ID" value="AKK07610.1"/>
    <property type="molecule type" value="Genomic_DNA"/>
</dbReference>
<reference evidence="2 3" key="1">
    <citation type="journal article" date="2015" name="Genome Announc.">
        <title>Complete Genome Sequence of the Type Strain Corynebacterium testudinoris DSM 44614, Recovered from Necrotic Lesions in the Mouth of a Tortoise.</title>
        <authorList>
            <person name="Ruckert C."/>
            <person name="Kriete M."/>
            <person name="Jaenicke S."/>
            <person name="Winkler A."/>
            <person name="Tauch A."/>
        </authorList>
    </citation>
    <scope>NUCLEOTIDE SEQUENCE [LARGE SCALE GENOMIC DNA]</scope>
    <source>
        <strain evidence="2 3">DSM 44614</strain>
    </source>
</reference>
<name>A0A0G3H4G5_9CORY</name>
<dbReference type="PATRIC" id="fig|136857.5.peg.139"/>